<organism evidence="5 6">
    <name type="scientific">Acidithiobacillus thiooxidans</name>
    <name type="common">Thiobacillus thiooxidans</name>
    <dbReference type="NCBI Taxonomy" id="930"/>
    <lineage>
        <taxon>Bacteria</taxon>
        <taxon>Pseudomonadati</taxon>
        <taxon>Pseudomonadota</taxon>
        <taxon>Acidithiobacillia</taxon>
        <taxon>Acidithiobacillales</taxon>
        <taxon>Acidithiobacillaceae</taxon>
        <taxon>Acidithiobacillus</taxon>
    </lineage>
</organism>
<feature type="domain" description="DNA mismatch repair proteins mutS family" evidence="4">
    <location>
        <begin position="326"/>
        <end position="495"/>
    </location>
</feature>
<dbReference type="RefSeq" id="WP_024893128.1">
    <property type="nucleotide sequence ID" value="NZ_LWRZ01000006.1"/>
</dbReference>
<dbReference type="GO" id="GO:0140664">
    <property type="term" value="F:ATP-dependent DNA damage sensor activity"/>
    <property type="evidence" value="ECO:0007669"/>
    <property type="project" value="InterPro"/>
</dbReference>
<keyword evidence="1" id="KW-0547">Nucleotide-binding</keyword>
<dbReference type="SMART" id="SM00534">
    <property type="entry name" value="MUTSac"/>
    <property type="match status" value="1"/>
</dbReference>
<evidence type="ECO:0000259" key="4">
    <source>
        <dbReference type="SMART" id="SM00534"/>
    </source>
</evidence>
<dbReference type="SUPFAM" id="SSF52540">
    <property type="entry name" value="P-loop containing nucleoside triphosphate hydrolases"/>
    <property type="match status" value="1"/>
</dbReference>
<dbReference type="GO" id="GO:0005829">
    <property type="term" value="C:cytosol"/>
    <property type="evidence" value="ECO:0007669"/>
    <property type="project" value="TreeGrafter"/>
</dbReference>
<protein>
    <recommendedName>
        <fullName evidence="4">DNA mismatch repair proteins mutS family domain-containing protein</fullName>
    </recommendedName>
</protein>
<gene>
    <name evidence="5" type="ORF">A6P07_15305</name>
</gene>
<dbReference type="PANTHER" id="PTHR11361:SF34">
    <property type="entry name" value="DNA MISMATCH REPAIR PROTEIN MSH1, MITOCHONDRIAL"/>
    <property type="match status" value="1"/>
</dbReference>
<keyword evidence="3" id="KW-0238">DNA-binding</keyword>
<keyword evidence="2" id="KW-0067">ATP-binding</keyword>
<dbReference type="AlphaFoldDB" id="A0A1C2JEN2"/>
<dbReference type="Pfam" id="PF00488">
    <property type="entry name" value="MutS_V"/>
    <property type="match status" value="1"/>
</dbReference>
<evidence type="ECO:0000256" key="1">
    <source>
        <dbReference type="ARBA" id="ARBA00022741"/>
    </source>
</evidence>
<proteinExistence type="predicted"/>
<comment type="caution">
    <text evidence="5">The sequence shown here is derived from an EMBL/GenBank/DDBJ whole genome shotgun (WGS) entry which is preliminary data.</text>
</comment>
<reference evidence="5 6" key="1">
    <citation type="journal article" date="2016" name="Int. J. Mol. Sci.">
        <title>Comparative genomics of the extreme acidophile Acidithiobacillus thiooxidans reveals intraspecific divergence and niche adaptation.</title>
        <authorList>
            <person name="Zhang X."/>
            <person name="Feng X."/>
            <person name="Tao J."/>
            <person name="Ma L."/>
            <person name="Xiao Y."/>
            <person name="Liang Y."/>
            <person name="Liu X."/>
            <person name="Yin H."/>
        </authorList>
    </citation>
    <scope>NUCLEOTIDE SEQUENCE [LARGE SCALE GENOMIC DNA]</scope>
    <source>
        <strain evidence="5 6">A02</strain>
    </source>
</reference>
<evidence type="ECO:0000256" key="2">
    <source>
        <dbReference type="ARBA" id="ARBA00022840"/>
    </source>
</evidence>
<dbReference type="Proteomes" id="UP000094893">
    <property type="component" value="Unassembled WGS sequence"/>
</dbReference>
<dbReference type="eggNOG" id="COG0249">
    <property type="taxonomic scope" value="Bacteria"/>
</dbReference>
<accession>A0A1C2JEN2</accession>
<evidence type="ECO:0000256" key="3">
    <source>
        <dbReference type="ARBA" id="ARBA00023125"/>
    </source>
</evidence>
<dbReference type="Gene3D" id="3.40.50.300">
    <property type="entry name" value="P-loop containing nucleotide triphosphate hydrolases"/>
    <property type="match status" value="1"/>
</dbReference>
<dbReference type="InterPro" id="IPR045076">
    <property type="entry name" value="MutS"/>
</dbReference>
<dbReference type="InterPro" id="IPR000432">
    <property type="entry name" value="DNA_mismatch_repair_MutS_C"/>
</dbReference>
<name>A0A1C2JEN2_ACITH</name>
<dbReference type="GO" id="GO:0005524">
    <property type="term" value="F:ATP binding"/>
    <property type="evidence" value="ECO:0007669"/>
    <property type="project" value="UniProtKB-KW"/>
</dbReference>
<dbReference type="STRING" id="930.GCA_002079865_02931"/>
<dbReference type="PANTHER" id="PTHR11361">
    <property type="entry name" value="DNA MISMATCH REPAIR PROTEIN MUTS FAMILY MEMBER"/>
    <property type="match status" value="1"/>
</dbReference>
<dbReference type="GO" id="GO:0006298">
    <property type="term" value="P:mismatch repair"/>
    <property type="evidence" value="ECO:0007669"/>
    <property type="project" value="InterPro"/>
</dbReference>
<sequence length="500" mass="56750">MNKISLLYPDDRIYDFNTIPDHSEQLIADLELSVLFSVMANQDEKILEAVRKLLLGQRSNDKSVILFRQQILKDFMRHPLLVSEIYQLSFDTLEAYRDSLRFWLSAKSASRRLRTNVELMDMLLAQLVKIRNLSTQYADAESTGLQLFFKFLQTDFSDEVLNKLRLQNSVLRFNHGLSVNARLDHNNRSSEFLLNREQPSTSWLHKIFSSNSSTEEYSFTISQRDESGLTALSEFRDAALESVALIMDVAVQQFLNFFSRLRDESAFYQAALNLCAALKNRGYVFCLPTPLSGQNPVCVASKLYDPCLALLQQEKLILNDLQAENKSFILITGANSGGKSTFLRALGVNQLLLQSGFPVAAEQFSASLCDEVYTHFKLEEDTNMRSGKFDEELLRMAALVPKLKATAMVLFNESFAATNEREGSEIAWQICNALLEKGIKVVFVTHLYAFARKLYAKKSPEVLPLRVASNEESNKKFTVSEAEPLSTSFAKEIYQKVFAD</sequence>
<dbReference type="EMBL" id="LWSA01000208">
    <property type="protein sequence ID" value="OCX70094.1"/>
    <property type="molecule type" value="Genomic_DNA"/>
</dbReference>
<dbReference type="InterPro" id="IPR027417">
    <property type="entry name" value="P-loop_NTPase"/>
</dbReference>
<dbReference type="GO" id="GO:0030983">
    <property type="term" value="F:mismatched DNA binding"/>
    <property type="evidence" value="ECO:0007669"/>
    <property type="project" value="InterPro"/>
</dbReference>
<evidence type="ECO:0000313" key="5">
    <source>
        <dbReference type="EMBL" id="OCX70094.1"/>
    </source>
</evidence>
<evidence type="ECO:0000313" key="6">
    <source>
        <dbReference type="Proteomes" id="UP000094893"/>
    </source>
</evidence>